<accession>A0A6B0U9L6</accession>
<sequence>MVRLVRVVIRNDVGRTWISPLLHVALVTKVALACAVVAVAFLNWPRLERRSHDRTVLCCTVVSLPGSGQS</sequence>
<evidence type="ECO:0000313" key="2">
    <source>
        <dbReference type="EMBL" id="MXU82713.1"/>
    </source>
</evidence>
<dbReference type="AlphaFoldDB" id="A0A6B0U9L6"/>
<dbReference type="EMBL" id="GIFC01000630">
    <property type="protein sequence ID" value="MXU82713.1"/>
    <property type="molecule type" value="Transcribed_RNA"/>
</dbReference>
<keyword evidence="1" id="KW-0472">Membrane</keyword>
<protein>
    <submittedName>
        <fullName evidence="2">Putative secreted protein</fullName>
    </submittedName>
</protein>
<reference evidence="2" key="1">
    <citation type="submission" date="2019-12" db="EMBL/GenBank/DDBJ databases">
        <title>An insight into the sialome of adult female Ixodes ricinus ticks feeding for 6 days.</title>
        <authorList>
            <person name="Perner J."/>
            <person name="Ribeiro J.M.C."/>
        </authorList>
    </citation>
    <scope>NUCLEOTIDE SEQUENCE</scope>
    <source>
        <strain evidence="2">Semi-engorged</strain>
        <tissue evidence="2">Salivary glands</tissue>
    </source>
</reference>
<evidence type="ECO:0000256" key="1">
    <source>
        <dbReference type="SAM" id="Phobius"/>
    </source>
</evidence>
<feature type="transmembrane region" description="Helical" evidence="1">
    <location>
        <begin position="20"/>
        <end position="44"/>
    </location>
</feature>
<keyword evidence="1" id="KW-0812">Transmembrane</keyword>
<keyword evidence="1" id="KW-1133">Transmembrane helix</keyword>
<proteinExistence type="predicted"/>
<organism evidence="2">
    <name type="scientific">Ixodes ricinus</name>
    <name type="common">Common tick</name>
    <name type="synonym">Acarus ricinus</name>
    <dbReference type="NCBI Taxonomy" id="34613"/>
    <lineage>
        <taxon>Eukaryota</taxon>
        <taxon>Metazoa</taxon>
        <taxon>Ecdysozoa</taxon>
        <taxon>Arthropoda</taxon>
        <taxon>Chelicerata</taxon>
        <taxon>Arachnida</taxon>
        <taxon>Acari</taxon>
        <taxon>Parasitiformes</taxon>
        <taxon>Ixodida</taxon>
        <taxon>Ixodoidea</taxon>
        <taxon>Ixodidae</taxon>
        <taxon>Ixodinae</taxon>
        <taxon>Ixodes</taxon>
    </lineage>
</organism>
<name>A0A6B0U9L6_IXORI</name>